<dbReference type="PANTHER" id="PTHR37167">
    <property type="entry name" value="1,4-DIHYDROXY-6-NAPHTOATE SYNTHASE"/>
    <property type="match status" value="1"/>
</dbReference>
<gene>
    <name evidence="4" type="primary">mqnD</name>
    <name evidence="5" type="ORF">A2527_08655</name>
</gene>
<comment type="caution">
    <text evidence="5">The sequence shown here is derived from an EMBL/GenBank/DDBJ whole genome shotgun (WGS) entry which is preliminary data.</text>
</comment>
<dbReference type="AlphaFoldDB" id="A0A1F6GAV1"/>
<dbReference type="Pfam" id="PF02621">
    <property type="entry name" value="VitK2_biosynth"/>
    <property type="match status" value="1"/>
</dbReference>
<protein>
    <recommendedName>
        <fullName evidence="4">1,4-dihydroxy-6-naphtoate synthase</fullName>
        <ecNumber evidence="4">4.1.99.29</ecNumber>
    </recommendedName>
    <alternativeName>
        <fullName evidence="4">Menaquinone biosynthetic enzyme MqnD</fullName>
    </alternativeName>
</protein>
<comment type="function">
    <text evidence="4">Catalyzes the conversion of cyclic dehypoxanthine futalosine (cyclic DHFL) into 1,4-dihydroxy-6-naphthoate, a step in the biosynthesis of menaquinone (MK, vitamin K2).</text>
</comment>
<name>A0A1F6GAV1_9PROT</name>
<dbReference type="InterPro" id="IPR003773">
    <property type="entry name" value="Menaquinone_biosynth"/>
</dbReference>
<evidence type="ECO:0000313" key="5">
    <source>
        <dbReference type="EMBL" id="OGG95232.1"/>
    </source>
</evidence>
<proteinExistence type="inferred from homology"/>
<evidence type="ECO:0000256" key="2">
    <source>
        <dbReference type="ARBA" id="ARBA00022428"/>
    </source>
</evidence>
<dbReference type="SUPFAM" id="SSF53850">
    <property type="entry name" value="Periplasmic binding protein-like II"/>
    <property type="match status" value="1"/>
</dbReference>
<dbReference type="STRING" id="1817772.A2527_08655"/>
<sequence length="272" mass="30003">MQTLTLGFSPCPNDTFIFDALVHGRLGGDYRFETVIKDVEELNQMARQSLLQVSKASIHAFFHLQNRYQLLRSGAALGRGCGPLWIGKSGSKPKGGKVALPGAWTTASLLFKLANAGEFEPVQMVFSEIIPAILSGEVDSGVIIHESRFTYQNNGLNAYLDLGDWWEKETGKPIPLGGIMVRRDLAQSDKLAIEGLIADSIRYAKTHLSDARPYIEAHAQEMASEVIDQHIGLYVNDFSINLGTEGLEAIEELASRARLKGLIQEEKEELFV</sequence>
<keyword evidence="2 4" id="KW-0474">Menaquinone biosynthesis</keyword>
<evidence type="ECO:0000256" key="4">
    <source>
        <dbReference type="HAMAP-Rule" id="MF_00996"/>
    </source>
</evidence>
<comment type="pathway">
    <text evidence="1 4">Quinol/quinone metabolism; menaquinone biosynthesis.</text>
</comment>
<dbReference type="GO" id="GO:0009234">
    <property type="term" value="P:menaquinone biosynthetic process"/>
    <property type="evidence" value="ECO:0007669"/>
    <property type="project" value="UniProtKB-UniRule"/>
</dbReference>
<dbReference type="EMBL" id="MFNE01000026">
    <property type="protein sequence ID" value="OGG95232.1"/>
    <property type="molecule type" value="Genomic_DNA"/>
</dbReference>
<dbReference type="Gene3D" id="3.40.190.10">
    <property type="entry name" value="Periplasmic binding protein-like II"/>
    <property type="match status" value="2"/>
</dbReference>
<dbReference type="Proteomes" id="UP000178449">
    <property type="component" value="Unassembled WGS sequence"/>
</dbReference>
<dbReference type="PANTHER" id="PTHR37167:SF1">
    <property type="entry name" value="1,4-DIHYDROXY-6-NAPHTOATE SYNTHASE"/>
    <property type="match status" value="1"/>
</dbReference>
<organism evidence="5 6">
    <name type="scientific">Candidatus Lambdaproteobacteria bacterium RIFOXYD2_FULL_50_16</name>
    <dbReference type="NCBI Taxonomy" id="1817772"/>
    <lineage>
        <taxon>Bacteria</taxon>
        <taxon>Pseudomonadati</taxon>
        <taxon>Pseudomonadota</taxon>
        <taxon>Candidatus Lambdaproteobacteria</taxon>
    </lineage>
</organism>
<accession>A0A1F6GAV1</accession>
<dbReference type="GO" id="GO:0016830">
    <property type="term" value="F:carbon-carbon lyase activity"/>
    <property type="evidence" value="ECO:0007669"/>
    <property type="project" value="UniProtKB-UniRule"/>
</dbReference>
<dbReference type="UniPathway" id="UPA00079"/>
<reference evidence="5 6" key="1">
    <citation type="journal article" date="2016" name="Nat. Commun.">
        <title>Thousands of microbial genomes shed light on interconnected biogeochemical processes in an aquifer system.</title>
        <authorList>
            <person name="Anantharaman K."/>
            <person name="Brown C.T."/>
            <person name="Hug L.A."/>
            <person name="Sharon I."/>
            <person name="Castelle C.J."/>
            <person name="Probst A.J."/>
            <person name="Thomas B.C."/>
            <person name="Singh A."/>
            <person name="Wilkins M.J."/>
            <person name="Karaoz U."/>
            <person name="Brodie E.L."/>
            <person name="Williams K.H."/>
            <person name="Hubbard S.S."/>
            <person name="Banfield J.F."/>
        </authorList>
    </citation>
    <scope>NUCLEOTIDE SEQUENCE [LARGE SCALE GENOMIC DNA]</scope>
</reference>
<dbReference type="HAMAP" id="MF_00996">
    <property type="entry name" value="MqnD"/>
    <property type="match status" value="1"/>
</dbReference>
<comment type="similarity">
    <text evidence="4">Belongs to the MqnA/MqnD family. MqnD subfamily.</text>
</comment>
<comment type="caution">
    <text evidence="4">Lacks conserved residue(s) required for the propagation of feature annotation.</text>
</comment>
<evidence type="ECO:0000313" key="6">
    <source>
        <dbReference type="Proteomes" id="UP000178449"/>
    </source>
</evidence>
<feature type="active site" description="Proton acceptor" evidence="4">
    <location>
        <position position="145"/>
    </location>
</feature>
<evidence type="ECO:0000256" key="3">
    <source>
        <dbReference type="ARBA" id="ARBA00023239"/>
    </source>
</evidence>
<keyword evidence="3 4" id="KW-0456">Lyase</keyword>
<dbReference type="InterPro" id="IPR030869">
    <property type="entry name" value="MqnD"/>
</dbReference>
<dbReference type="EC" id="4.1.99.29" evidence="4"/>
<evidence type="ECO:0000256" key="1">
    <source>
        <dbReference type="ARBA" id="ARBA00004863"/>
    </source>
</evidence>
<feature type="binding site" evidence="4">
    <location>
        <begin position="106"/>
        <end position="107"/>
    </location>
    <ligand>
        <name>substrate</name>
    </ligand>
</feature>
<dbReference type="CDD" id="cd13635">
    <property type="entry name" value="PBP2_Ttha1568_Mqnd"/>
    <property type="match status" value="1"/>
</dbReference>
<comment type="catalytic activity">
    <reaction evidence="4">
        <text>cyclic dehypoxanthinylfutalosinate = 1,4-dihydroxy-6-naphthoate + dihydroxyacetone</text>
        <dbReference type="Rhea" id="RHEA:33087"/>
        <dbReference type="ChEBI" id="CHEBI:16016"/>
        <dbReference type="ChEBI" id="CHEBI:64254"/>
        <dbReference type="ChEBI" id="CHEBI:64270"/>
        <dbReference type="EC" id="4.1.99.29"/>
    </reaction>
</comment>